<dbReference type="EMBL" id="GL452294">
    <property type="protein sequence ID" value="EFN77581.1"/>
    <property type="molecule type" value="Genomic_DNA"/>
</dbReference>
<keyword evidence="2" id="KW-1185">Reference proteome</keyword>
<dbReference type="PANTHER" id="PTHR33053">
    <property type="entry name" value="PROTEIN, PUTATIVE-RELATED"/>
    <property type="match status" value="1"/>
</dbReference>
<evidence type="ECO:0000313" key="2">
    <source>
        <dbReference type="Proteomes" id="UP000008237"/>
    </source>
</evidence>
<dbReference type="OMA" id="CITISNY"/>
<reference evidence="1 2" key="1">
    <citation type="journal article" date="2010" name="Science">
        <title>Genomic comparison of the ants Camponotus floridanus and Harpegnathos saltator.</title>
        <authorList>
            <person name="Bonasio R."/>
            <person name="Zhang G."/>
            <person name="Ye C."/>
            <person name="Mutti N.S."/>
            <person name="Fang X."/>
            <person name="Qin N."/>
            <person name="Donahue G."/>
            <person name="Yang P."/>
            <person name="Li Q."/>
            <person name="Li C."/>
            <person name="Zhang P."/>
            <person name="Huang Z."/>
            <person name="Berger S.L."/>
            <person name="Reinberg D."/>
            <person name="Wang J."/>
            <person name="Liebig J."/>
        </authorList>
    </citation>
    <scope>NUCLEOTIDE SEQUENCE [LARGE SCALE GENOMIC DNA]</scope>
    <source>
        <strain evidence="1 2">R22 G/1</strain>
    </source>
</reference>
<name>E2C397_HARSA</name>
<dbReference type="OrthoDB" id="10028922at2759"/>
<dbReference type="AlphaFoldDB" id="E2C397"/>
<dbReference type="STRING" id="610380.E2C397"/>
<proteinExistence type="predicted"/>
<accession>E2C397</accession>
<sequence length="211" mass="24541">MQYFVKTFIILYGKDQVSHNVHNLLHICDDVARIGTLDQFSAFLFENYLQSIKKLLRKPEKSLQQIVRHKYEIDNSIPFNKHKSHNVPTLKKQHNVGSIINNISFVAQYKEILLNGFVLKVTEPDNCCYTVNHKIINVKSIISTTDGILLIAQEFLELDDFYTKPCKSSSIGIYAAKNLRPLTSWQLHQICYKCVKLQFRNIYVIFPLLHL</sequence>
<protein>
    <submittedName>
        <fullName evidence="1">Uncharacterized protein</fullName>
    </submittedName>
</protein>
<dbReference type="Proteomes" id="UP000008237">
    <property type="component" value="Unassembled WGS sequence"/>
</dbReference>
<organism evidence="2">
    <name type="scientific">Harpegnathos saltator</name>
    <name type="common">Jerdon's jumping ant</name>
    <dbReference type="NCBI Taxonomy" id="610380"/>
    <lineage>
        <taxon>Eukaryota</taxon>
        <taxon>Metazoa</taxon>
        <taxon>Ecdysozoa</taxon>
        <taxon>Arthropoda</taxon>
        <taxon>Hexapoda</taxon>
        <taxon>Insecta</taxon>
        <taxon>Pterygota</taxon>
        <taxon>Neoptera</taxon>
        <taxon>Endopterygota</taxon>
        <taxon>Hymenoptera</taxon>
        <taxon>Apocrita</taxon>
        <taxon>Aculeata</taxon>
        <taxon>Formicoidea</taxon>
        <taxon>Formicidae</taxon>
        <taxon>Ponerinae</taxon>
        <taxon>Ponerini</taxon>
        <taxon>Harpegnathos</taxon>
    </lineage>
</organism>
<dbReference type="InParanoid" id="E2C397"/>
<evidence type="ECO:0000313" key="1">
    <source>
        <dbReference type="EMBL" id="EFN77581.1"/>
    </source>
</evidence>
<gene>
    <name evidence="1" type="ORF">EAI_10676</name>
</gene>